<gene>
    <name evidence="1" type="ORF">NM208_g14549</name>
</gene>
<name>A0ACC1RGT5_9HYPO</name>
<sequence length="903" mass="99976">MPYDQDHEAYAPRRGHSRSRSGKGSNDKGRGPKPPSQKAMLSRALQKANTAVQLDNAQNFEGAREAYAEACDLLQQVLQKTTADEDKRKLEAIRRTYTSRIDELDQMTPWQEEESKALPARPESLAQQSEPESVLRLDDDDDLEHAAVFETATITRVIRDDNRSPHPPPTLQSPPQQEGIGKRRSMQNKPKPIVTTLTPEPGLLQSSFSRSPIRLRTPDHLLLQRPTDPYMPAPLSPRRPLSPVKPQTDDMDEPIRSDFSMIPDHPVNPPTESTVSHTHFREDSLNSWLDPIDESGGSTSSSVHSRTSSLGFRRKHIRAVSGETEAEFDTALDAAIEAAYDDGYEPMSPMDYGQGSMVTGEEAVANALRKVELARQRVRQTEQEAYEMGLERDRRIQQQPLRYDNHGMVEDFFDDNSSDEEERILDEITRDYGLDLNSNKPQPPIPRESDSSGVTSRTWHSSQGSNPPTGATSLSTVTELPPAFANISQGPAAPPPTQSLPELPQRPGSSAQSVRNRRLSGQNPKQLKIETSKLGPPLQNHAEDLAQARSAPIDSLEPGFPADTGMRVTSAPHRPASPPTVRVQPDRCIWCCRSFWITVGDKIEEELFVLKSEKHEEPQHVIDQPRGRLRHVTWDSGKQSIRKPWLTHAVVTSVPNSSFPGDVWRVKGVKLKNIEDKVANCDFLTAALLKIARVDTCDADAVLEEMQSLEGVLEQVQTALSRKLGNEVGVQGSGTLFKDASNGDGDTATGVPRSASVSGKSSFSWRRLRSKNSAVGLGSSYTNRLLGTETGKDVPSIASLPMTPNPTSRPAKRDLMQAQFTGPNAMYMSSLARLFDAAQAIDQIARQVEDPGLRHADKTQVGLELCTRHAAEFFGFYVCRFVLSDLGMLLDKFIKRGSEWVLT</sequence>
<protein>
    <submittedName>
        <fullName evidence="1">Uncharacterized protein</fullName>
    </submittedName>
</protein>
<reference evidence="1" key="1">
    <citation type="submission" date="2022-08" db="EMBL/GenBank/DDBJ databases">
        <title>Genome Sequence of Fusarium decemcellulare.</title>
        <authorList>
            <person name="Buettner E."/>
        </authorList>
    </citation>
    <scope>NUCLEOTIDE SEQUENCE</scope>
    <source>
        <strain evidence="1">Babe19</strain>
    </source>
</reference>
<accession>A0ACC1RGT5</accession>
<evidence type="ECO:0000313" key="1">
    <source>
        <dbReference type="EMBL" id="KAJ3518337.1"/>
    </source>
</evidence>
<evidence type="ECO:0000313" key="2">
    <source>
        <dbReference type="Proteomes" id="UP001148629"/>
    </source>
</evidence>
<comment type="caution">
    <text evidence="1">The sequence shown here is derived from an EMBL/GenBank/DDBJ whole genome shotgun (WGS) entry which is preliminary data.</text>
</comment>
<dbReference type="EMBL" id="JANRMS010003456">
    <property type="protein sequence ID" value="KAJ3518337.1"/>
    <property type="molecule type" value="Genomic_DNA"/>
</dbReference>
<keyword evidence="2" id="KW-1185">Reference proteome</keyword>
<dbReference type="Proteomes" id="UP001148629">
    <property type="component" value="Unassembled WGS sequence"/>
</dbReference>
<proteinExistence type="predicted"/>
<organism evidence="1 2">
    <name type="scientific">Fusarium decemcellulare</name>
    <dbReference type="NCBI Taxonomy" id="57161"/>
    <lineage>
        <taxon>Eukaryota</taxon>
        <taxon>Fungi</taxon>
        <taxon>Dikarya</taxon>
        <taxon>Ascomycota</taxon>
        <taxon>Pezizomycotina</taxon>
        <taxon>Sordariomycetes</taxon>
        <taxon>Hypocreomycetidae</taxon>
        <taxon>Hypocreales</taxon>
        <taxon>Nectriaceae</taxon>
        <taxon>Fusarium</taxon>
        <taxon>Fusarium decemcellulare species complex</taxon>
    </lineage>
</organism>